<organism evidence="1 2">
    <name type="scientific">Brassica cretica</name>
    <name type="common">Mustard</name>
    <dbReference type="NCBI Taxonomy" id="69181"/>
    <lineage>
        <taxon>Eukaryota</taxon>
        <taxon>Viridiplantae</taxon>
        <taxon>Streptophyta</taxon>
        <taxon>Embryophyta</taxon>
        <taxon>Tracheophyta</taxon>
        <taxon>Spermatophyta</taxon>
        <taxon>Magnoliopsida</taxon>
        <taxon>eudicotyledons</taxon>
        <taxon>Gunneridae</taxon>
        <taxon>Pentapetalae</taxon>
        <taxon>rosids</taxon>
        <taxon>malvids</taxon>
        <taxon>Brassicales</taxon>
        <taxon>Brassicaceae</taxon>
        <taxon>Brassiceae</taxon>
        <taxon>Brassica</taxon>
    </lineage>
</organism>
<comment type="caution">
    <text evidence="1">The sequence shown here is derived from an EMBL/GenBank/DDBJ whole genome shotgun (WGS) entry which is preliminary data.</text>
</comment>
<reference evidence="1 2" key="1">
    <citation type="journal article" date="2020" name="BMC Genomics">
        <title>Intraspecific diversification of the crop wild relative Brassica cretica Lam. using demographic model selection.</title>
        <authorList>
            <person name="Kioukis A."/>
            <person name="Michalopoulou V.A."/>
            <person name="Briers L."/>
            <person name="Pirintsos S."/>
            <person name="Studholme D.J."/>
            <person name="Pavlidis P."/>
            <person name="Sarris P.F."/>
        </authorList>
    </citation>
    <scope>NUCLEOTIDE SEQUENCE [LARGE SCALE GENOMIC DNA]</scope>
    <source>
        <strain evidence="2">cv. PFS-1207/04</strain>
    </source>
</reference>
<dbReference type="EMBL" id="QGKV02000299">
    <property type="protein sequence ID" value="KAF3590927.1"/>
    <property type="molecule type" value="Genomic_DNA"/>
</dbReference>
<sequence>MKTSRLRLNDENLGQMNVDGVLLVSERFEGVSELPGNILDGLEANIENLKMQEARDRTESVVGTGGTRLLIVQWLSNRQDPMEADLRLFEPNQPETNANGMNGVLLVSGWFEGVSEHPGNLIYGLEGNPGCLLDGCDDLLDSKERFSSSQIEEAFWKAKTFILKSMIYSREGCFMAGLKSTSKNNLVDYAVIFAVNRRHHGVLLDEAASRFGAFEHPIQRLPLGSRVYAQPESLLGGNYSSWRPDSGNESGYSPFRREKLSWSRRGKDGALRSLLPPWLNDENLGQMNVDGVLLVSGWFEGVSEHPRNLIYGLEVNENPLDPLGAGESKEIPDVFLMDAMISWIPKKDKPVDYAVIFAVNRRHHGVLLDEAASRFGAFEHPIQRLPLGSRVYAQPESLLGGNYSSWRPDSGNESGYSPFRREKLSWSRRGKDGALWSLLPPWYTRTPLRDITHIIQMDSGFADSLVYSLGLLVPPF</sequence>
<evidence type="ECO:0000313" key="1">
    <source>
        <dbReference type="EMBL" id="KAF3590927.1"/>
    </source>
</evidence>
<evidence type="ECO:0000313" key="2">
    <source>
        <dbReference type="Proteomes" id="UP000266723"/>
    </source>
</evidence>
<proteinExistence type="predicted"/>
<gene>
    <name evidence="1" type="ORF">DY000_02023818</name>
</gene>
<accession>A0ABQ7E0Y9</accession>
<name>A0ABQ7E0Y9_BRACR</name>
<dbReference type="Proteomes" id="UP000266723">
    <property type="component" value="Unassembled WGS sequence"/>
</dbReference>
<protein>
    <submittedName>
        <fullName evidence="1">Uncharacterized protein</fullName>
    </submittedName>
</protein>
<keyword evidence="2" id="KW-1185">Reference proteome</keyword>